<comment type="caution">
    <text evidence="11">The sequence shown here is derived from an EMBL/GenBank/DDBJ whole genome shotgun (WGS) entry which is preliminary data.</text>
</comment>
<dbReference type="Proteomes" id="UP001595847">
    <property type="component" value="Unassembled WGS sequence"/>
</dbReference>
<evidence type="ECO:0000256" key="8">
    <source>
        <dbReference type="ARBA" id="ARBA00023065"/>
    </source>
</evidence>
<dbReference type="PROSITE" id="PS00211">
    <property type="entry name" value="ABC_TRANSPORTER_1"/>
    <property type="match status" value="1"/>
</dbReference>
<gene>
    <name evidence="11" type="ORF">ACFOVU_28370</name>
</gene>
<evidence type="ECO:0000256" key="6">
    <source>
        <dbReference type="ARBA" id="ARBA00022840"/>
    </source>
</evidence>
<dbReference type="PANTHER" id="PTHR42771:SF2">
    <property type="entry name" value="IRON(3+)-HYDROXAMATE IMPORT ATP-BINDING PROTEIN FHUC"/>
    <property type="match status" value="1"/>
</dbReference>
<keyword evidence="6 11" id="KW-0067">ATP-binding</keyword>
<dbReference type="EMBL" id="JBHSBH010000020">
    <property type="protein sequence ID" value="MFC3999862.1"/>
    <property type="molecule type" value="Genomic_DNA"/>
</dbReference>
<keyword evidence="5" id="KW-0547">Nucleotide-binding</keyword>
<dbReference type="InterPro" id="IPR003439">
    <property type="entry name" value="ABC_transporter-like_ATP-bd"/>
</dbReference>
<evidence type="ECO:0000259" key="10">
    <source>
        <dbReference type="PROSITE" id="PS50893"/>
    </source>
</evidence>
<evidence type="ECO:0000256" key="9">
    <source>
        <dbReference type="ARBA" id="ARBA00023136"/>
    </source>
</evidence>
<keyword evidence="12" id="KW-1185">Reference proteome</keyword>
<dbReference type="PANTHER" id="PTHR42771">
    <property type="entry name" value="IRON(3+)-HYDROXAMATE IMPORT ATP-BINDING PROTEIN FHUC"/>
    <property type="match status" value="1"/>
</dbReference>
<evidence type="ECO:0000256" key="3">
    <source>
        <dbReference type="ARBA" id="ARBA00022475"/>
    </source>
</evidence>
<dbReference type="GO" id="GO:0005524">
    <property type="term" value="F:ATP binding"/>
    <property type="evidence" value="ECO:0007669"/>
    <property type="project" value="UniProtKB-KW"/>
</dbReference>
<evidence type="ECO:0000256" key="1">
    <source>
        <dbReference type="ARBA" id="ARBA00004202"/>
    </source>
</evidence>
<dbReference type="CDD" id="cd03214">
    <property type="entry name" value="ABC_Iron-Siderophores_B12_Hemin"/>
    <property type="match status" value="1"/>
</dbReference>
<evidence type="ECO:0000256" key="5">
    <source>
        <dbReference type="ARBA" id="ARBA00022741"/>
    </source>
</evidence>
<name>A0ABV8FUV0_9ACTN</name>
<reference evidence="12" key="1">
    <citation type="journal article" date="2019" name="Int. J. Syst. Evol. Microbiol.">
        <title>The Global Catalogue of Microorganisms (GCM) 10K type strain sequencing project: providing services to taxonomists for standard genome sequencing and annotation.</title>
        <authorList>
            <consortium name="The Broad Institute Genomics Platform"/>
            <consortium name="The Broad Institute Genome Sequencing Center for Infectious Disease"/>
            <person name="Wu L."/>
            <person name="Ma J."/>
        </authorList>
    </citation>
    <scope>NUCLEOTIDE SEQUENCE [LARGE SCALE GENOMIC DNA]</scope>
    <source>
        <strain evidence="12">TBRC 1826</strain>
    </source>
</reference>
<keyword evidence="7" id="KW-0408">Iron</keyword>
<keyword evidence="2" id="KW-0813">Transport</keyword>
<dbReference type="Gene3D" id="3.40.50.300">
    <property type="entry name" value="P-loop containing nucleotide triphosphate hydrolases"/>
    <property type="match status" value="1"/>
</dbReference>
<dbReference type="InterPro" id="IPR017871">
    <property type="entry name" value="ABC_transporter-like_CS"/>
</dbReference>
<accession>A0ABV8FUV0</accession>
<dbReference type="RefSeq" id="WP_378538517.1">
    <property type="nucleotide sequence ID" value="NZ_JBHSBH010000020.1"/>
</dbReference>
<keyword evidence="9" id="KW-0472">Membrane</keyword>
<dbReference type="SMART" id="SM00382">
    <property type="entry name" value="AAA"/>
    <property type="match status" value="1"/>
</dbReference>
<dbReference type="SUPFAM" id="SSF52540">
    <property type="entry name" value="P-loop containing nucleoside triphosphate hydrolases"/>
    <property type="match status" value="1"/>
</dbReference>
<evidence type="ECO:0000256" key="2">
    <source>
        <dbReference type="ARBA" id="ARBA00022448"/>
    </source>
</evidence>
<sequence length="290" mass="31234">MNTTGSASDGAGPSRLWGENLTLAYDQSVISRDLGITIPDNSFTVIVGPNACGKSTLLRALSRMLKPAEGAVHLDGRLIGSYPSKEVARRLGLLPQSSVAPDGITVADLVARGRYPHQKFLKQWSRADEQVITDSMEATGVVDLAGRMVDELSGGQRQRVWLAMVLAQQTPLLLLDEPTTFLDIAHQMDVLDLCAELHQERDYTLVAVLHDLNHACRYATHLIAMKEGRVVAEGDPAEIITAELVESVFGLPVRVIPDPETGTPLVVPADRTGRISGRTARAADAVVESA</sequence>
<proteinExistence type="predicted"/>
<evidence type="ECO:0000256" key="7">
    <source>
        <dbReference type="ARBA" id="ARBA00023004"/>
    </source>
</evidence>
<keyword evidence="8" id="KW-0406">Ion transport</keyword>
<dbReference type="PROSITE" id="PS50893">
    <property type="entry name" value="ABC_TRANSPORTER_2"/>
    <property type="match status" value="1"/>
</dbReference>
<protein>
    <submittedName>
        <fullName evidence="11">ABC transporter ATP-binding protein</fullName>
    </submittedName>
</protein>
<organism evidence="11 12">
    <name type="scientific">Nocardiopsis sediminis</name>
    <dbReference type="NCBI Taxonomy" id="1778267"/>
    <lineage>
        <taxon>Bacteria</taxon>
        <taxon>Bacillati</taxon>
        <taxon>Actinomycetota</taxon>
        <taxon>Actinomycetes</taxon>
        <taxon>Streptosporangiales</taxon>
        <taxon>Nocardiopsidaceae</taxon>
        <taxon>Nocardiopsis</taxon>
    </lineage>
</organism>
<comment type="subcellular location">
    <subcellularLocation>
        <location evidence="1">Cell membrane</location>
        <topology evidence="1">Peripheral membrane protein</topology>
    </subcellularLocation>
</comment>
<feature type="domain" description="ABC transporter" evidence="10">
    <location>
        <begin position="16"/>
        <end position="252"/>
    </location>
</feature>
<dbReference type="InterPro" id="IPR051535">
    <property type="entry name" value="Siderophore_ABC-ATPase"/>
</dbReference>
<dbReference type="InterPro" id="IPR027417">
    <property type="entry name" value="P-loop_NTPase"/>
</dbReference>
<keyword evidence="4" id="KW-0410">Iron transport</keyword>
<keyword evidence="3" id="KW-1003">Cell membrane</keyword>
<evidence type="ECO:0000313" key="11">
    <source>
        <dbReference type="EMBL" id="MFC3999862.1"/>
    </source>
</evidence>
<dbReference type="InterPro" id="IPR003593">
    <property type="entry name" value="AAA+_ATPase"/>
</dbReference>
<evidence type="ECO:0000256" key="4">
    <source>
        <dbReference type="ARBA" id="ARBA00022496"/>
    </source>
</evidence>
<dbReference type="Pfam" id="PF00005">
    <property type="entry name" value="ABC_tran"/>
    <property type="match status" value="1"/>
</dbReference>
<evidence type="ECO:0000313" key="12">
    <source>
        <dbReference type="Proteomes" id="UP001595847"/>
    </source>
</evidence>